<protein>
    <submittedName>
        <fullName evidence="8">Unannotated protein</fullName>
    </submittedName>
</protein>
<comment type="subcellular location">
    <subcellularLocation>
        <location evidence="1">Cell membrane</location>
        <topology evidence="1">Multi-pass membrane protein</topology>
    </subcellularLocation>
</comment>
<evidence type="ECO:0000256" key="1">
    <source>
        <dbReference type="ARBA" id="ARBA00004651"/>
    </source>
</evidence>
<dbReference type="AlphaFoldDB" id="A0A6J6JG59"/>
<feature type="transmembrane region" description="Helical" evidence="6">
    <location>
        <begin position="61"/>
        <end position="79"/>
    </location>
</feature>
<keyword evidence="5 6" id="KW-0472">Membrane</keyword>
<dbReference type="GO" id="GO:0005886">
    <property type="term" value="C:plasma membrane"/>
    <property type="evidence" value="ECO:0007669"/>
    <property type="project" value="UniProtKB-SubCell"/>
</dbReference>
<feature type="transmembrane region" description="Helical" evidence="6">
    <location>
        <begin position="214"/>
        <end position="235"/>
    </location>
</feature>
<feature type="transmembrane region" description="Helical" evidence="6">
    <location>
        <begin position="242"/>
        <end position="263"/>
    </location>
</feature>
<evidence type="ECO:0000259" key="7">
    <source>
        <dbReference type="Pfam" id="PF03176"/>
    </source>
</evidence>
<keyword evidence="3 6" id="KW-0812">Transmembrane</keyword>
<evidence type="ECO:0000256" key="5">
    <source>
        <dbReference type="ARBA" id="ARBA00023136"/>
    </source>
</evidence>
<accession>A0A6J6JG59</accession>
<evidence type="ECO:0000256" key="4">
    <source>
        <dbReference type="ARBA" id="ARBA00022989"/>
    </source>
</evidence>
<dbReference type="SUPFAM" id="SSF82866">
    <property type="entry name" value="Multidrug efflux transporter AcrB transmembrane domain"/>
    <property type="match status" value="1"/>
</dbReference>
<feature type="domain" description="Membrane transport protein MMPL" evidence="7">
    <location>
        <begin position="124"/>
        <end position="387"/>
    </location>
</feature>
<evidence type="ECO:0000256" key="2">
    <source>
        <dbReference type="ARBA" id="ARBA00022475"/>
    </source>
</evidence>
<dbReference type="PANTHER" id="PTHR33406:SF13">
    <property type="entry name" value="MEMBRANE PROTEIN YDFJ"/>
    <property type="match status" value="1"/>
</dbReference>
<feature type="transmembrane region" description="Helical" evidence="6">
    <location>
        <begin position="352"/>
        <end position="373"/>
    </location>
</feature>
<reference evidence="8" key="1">
    <citation type="submission" date="2020-05" db="EMBL/GenBank/DDBJ databases">
        <authorList>
            <person name="Chiriac C."/>
            <person name="Salcher M."/>
            <person name="Ghai R."/>
            <person name="Kavagutti S V."/>
        </authorList>
    </citation>
    <scope>NUCLEOTIDE SEQUENCE</scope>
</reference>
<feature type="transmembrane region" description="Helical" evidence="6">
    <location>
        <begin position="278"/>
        <end position="300"/>
    </location>
</feature>
<feature type="transmembrane region" description="Helical" evidence="6">
    <location>
        <begin position="321"/>
        <end position="346"/>
    </location>
</feature>
<gene>
    <name evidence="8" type="ORF">UFOPK2086_00642</name>
</gene>
<organism evidence="8">
    <name type="scientific">freshwater metagenome</name>
    <dbReference type="NCBI Taxonomy" id="449393"/>
    <lineage>
        <taxon>unclassified sequences</taxon>
        <taxon>metagenomes</taxon>
        <taxon>ecological metagenomes</taxon>
    </lineage>
</organism>
<feature type="transmembrane region" description="Helical" evidence="6">
    <location>
        <begin position="6"/>
        <end position="29"/>
    </location>
</feature>
<evidence type="ECO:0000256" key="3">
    <source>
        <dbReference type="ARBA" id="ARBA00022692"/>
    </source>
</evidence>
<keyword evidence="2" id="KW-1003">Cell membrane</keyword>
<dbReference type="InterPro" id="IPR004869">
    <property type="entry name" value="MMPL_dom"/>
</dbReference>
<dbReference type="InterPro" id="IPR050545">
    <property type="entry name" value="Mycobact_MmpL"/>
</dbReference>
<evidence type="ECO:0000313" key="8">
    <source>
        <dbReference type="EMBL" id="CAB4636142.1"/>
    </source>
</evidence>
<keyword evidence="4 6" id="KW-1133">Transmembrane helix</keyword>
<dbReference type="PANTHER" id="PTHR33406">
    <property type="entry name" value="MEMBRANE PROTEIN MJ1562-RELATED"/>
    <property type="match status" value="1"/>
</dbReference>
<proteinExistence type="predicted"/>
<dbReference type="Pfam" id="PF03176">
    <property type="entry name" value="MMPL"/>
    <property type="match status" value="1"/>
</dbReference>
<name>A0A6J6JG59_9ZZZZ</name>
<sequence length="412" mass="44880">MVAVFTHSILFVQIGGAIAAALIILRFFVAGLKKPLPHRAQNNHQHTIWWRWSRVVQHHPWRALTVSVVGLGLLAMPMFSLRLGFSDMGNAPEDTSVRKAYDLISEGFGPGFNGPLYIAVGGETAADPQAMQQFAQVIAKTDGVAAAFPAPMPSKEVGLVIAYPKTSPQDEATSDLVHNLRSDIIPATNVYAKVGGFTASGIDFSDYLSKRLPWLIGSVLIVSFFLLMAVFRSILVPLKAVLMNLLSVGAAYGVIVAVFQWGWMADVFGVGKPGPVEAWAPMFLFAIVFGLSMDYEVFLLSRMKEEYNRTGDNFTAVADGVAATARVITAAALIMVCVFAAFVLAPDRQLKLFGMGMAVAVFLDATVVRMLLVPATMELLGDRNWWIPKWLDRVLPKIDVEGSHHTPTHPIP</sequence>
<evidence type="ECO:0000256" key="6">
    <source>
        <dbReference type="SAM" id="Phobius"/>
    </source>
</evidence>
<dbReference type="EMBL" id="CAEZVQ010000069">
    <property type="protein sequence ID" value="CAB4636142.1"/>
    <property type="molecule type" value="Genomic_DNA"/>
</dbReference>
<dbReference type="Gene3D" id="1.20.1640.10">
    <property type="entry name" value="Multidrug efflux transporter AcrB transmembrane domain"/>
    <property type="match status" value="1"/>
</dbReference>